<comment type="caution">
    <text evidence="4">The sequence shown here is derived from an EMBL/GenBank/DDBJ whole genome shotgun (WGS) entry which is preliminary data.</text>
</comment>
<organism evidence="4 5">
    <name type="scientific">Boletus edulis BED1</name>
    <dbReference type="NCBI Taxonomy" id="1328754"/>
    <lineage>
        <taxon>Eukaryota</taxon>
        <taxon>Fungi</taxon>
        <taxon>Dikarya</taxon>
        <taxon>Basidiomycota</taxon>
        <taxon>Agaricomycotina</taxon>
        <taxon>Agaricomycetes</taxon>
        <taxon>Agaricomycetidae</taxon>
        <taxon>Boletales</taxon>
        <taxon>Boletineae</taxon>
        <taxon>Boletaceae</taxon>
        <taxon>Boletoideae</taxon>
        <taxon>Boletus</taxon>
    </lineage>
</organism>
<dbReference type="InterPro" id="IPR005552">
    <property type="entry name" value="Scramblase"/>
</dbReference>
<comment type="similarity">
    <text evidence="1 2">Belongs to the phospholipid scramblase family.</text>
</comment>
<gene>
    <name evidence="4" type="ORF">L210DRAFT_967808</name>
</gene>
<dbReference type="GO" id="GO:0005886">
    <property type="term" value="C:plasma membrane"/>
    <property type="evidence" value="ECO:0007669"/>
    <property type="project" value="TreeGrafter"/>
</dbReference>
<dbReference type="EMBL" id="WHUW01000020">
    <property type="protein sequence ID" value="KAF8436874.1"/>
    <property type="molecule type" value="Genomic_DNA"/>
</dbReference>
<dbReference type="PANTHER" id="PTHR23248:SF9">
    <property type="entry name" value="PHOSPHOLIPID SCRAMBLASE"/>
    <property type="match status" value="1"/>
</dbReference>
<evidence type="ECO:0000256" key="1">
    <source>
        <dbReference type="ARBA" id="ARBA00005350"/>
    </source>
</evidence>
<sequence length="363" mass="41972">MAAFVTGYRLFPRQFCTPLAQQCRLYALSRFPIRTTGFGRNPKGSLSRRSQSDPPSEDRRWTSSDYEEKPSEEDSQRWRQSTVVHPTADPDAGLRHLLVNNDELIVTRQLEMLNIFMGFEQSNRYVITNLAGDSLGYIVEEPRGFLSMFARQVFRTHRPFRALVMDLEGSPVLWIRRPFSWINSRMFVQSPRDYHAPGEPVLDTFAEVQQEWHLWRRRYNLFLRATPHRVLTTLGSDPQPEPTTPEVHFNQFARVDQGLWAWHFILRDAQGEGIASINRAFRGFGREIFTDTGQYTVSFRAPNEQVYSSSQSSERIFHKAGVVRNLAFNERALILAMAINIDYDYFSRHSEGGGFGFGWSSGE</sequence>
<evidence type="ECO:0000313" key="5">
    <source>
        <dbReference type="Proteomes" id="UP001194468"/>
    </source>
</evidence>
<reference evidence="4" key="1">
    <citation type="submission" date="2019-10" db="EMBL/GenBank/DDBJ databases">
        <authorList>
            <consortium name="DOE Joint Genome Institute"/>
            <person name="Kuo A."/>
            <person name="Miyauchi S."/>
            <person name="Kiss E."/>
            <person name="Drula E."/>
            <person name="Kohler A."/>
            <person name="Sanchez-Garcia M."/>
            <person name="Andreopoulos B."/>
            <person name="Barry K.W."/>
            <person name="Bonito G."/>
            <person name="Buee M."/>
            <person name="Carver A."/>
            <person name="Chen C."/>
            <person name="Cichocki N."/>
            <person name="Clum A."/>
            <person name="Culley D."/>
            <person name="Crous P.W."/>
            <person name="Fauchery L."/>
            <person name="Girlanda M."/>
            <person name="Hayes R."/>
            <person name="Keri Z."/>
            <person name="LaButti K."/>
            <person name="Lipzen A."/>
            <person name="Lombard V."/>
            <person name="Magnuson J."/>
            <person name="Maillard F."/>
            <person name="Morin E."/>
            <person name="Murat C."/>
            <person name="Nolan M."/>
            <person name="Ohm R."/>
            <person name="Pangilinan J."/>
            <person name="Pereira M."/>
            <person name="Perotto S."/>
            <person name="Peter M."/>
            <person name="Riley R."/>
            <person name="Sitrit Y."/>
            <person name="Stielow B."/>
            <person name="Szollosi G."/>
            <person name="Zifcakova L."/>
            <person name="Stursova M."/>
            <person name="Spatafora J.W."/>
            <person name="Tedersoo L."/>
            <person name="Vaario L.-M."/>
            <person name="Yamada A."/>
            <person name="Yan M."/>
            <person name="Wang P."/>
            <person name="Xu J."/>
            <person name="Bruns T."/>
            <person name="Baldrian P."/>
            <person name="Vilgalys R."/>
            <person name="Henrissat B."/>
            <person name="Grigoriev I.V."/>
            <person name="Hibbett D."/>
            <person name="Nagy L.G."/>
            <person name="Martin F.M."/>
        </authorList>
    </citation>
    <scope>NUCLEOTIDE SEQUENCE</scope>
    <source>
        <strain evidence="4">BED1</strain>
    </source>
</reference>
<dbReference type="AlphaFoldDB" id="A0AAD4GCG6"/>
<protein>
    <recommendedName>
        <fullName evidence="2">Phospholipid scramblase</fullName>
    </recommendedName>
</protein>
<dbReference type="GO" id="GO:0017128">
    <property type="term" value="F:phospholipid scramblase activity"/>
    <property type="evidence" value="ECO:0007669"/>
    <property type="project" value="InterPro"/>
</dbReference>
<name>A0AAD4GCG6_BOLED</name>
<evidence type="ECO:0000313" key="4">
    <source>
        <dbReference type="EMBL" id="KAF8436874.1"/>
    </source>
</evidence>
<accession>A0AAD4GCG6</accession>
<feature type="region of interest" description="Disordered" evidence="3">
    <location>
        <begin position="39"/>
        <end position="84"/>
    </location>
</feature>
<feature type="compositionally biased region" description="Basic and acidic residues" evidence="3">
    <location>
        <begin position="56"/>
        <end position="77"/>
    </location>
</feature>
<dbReference type="PANTHER" id="PTHR23248">
    <property type="entry name" value="PHOSPHOLIPID SCRAMBLASE-RELATED"/>
    <property type="match status" value="1"/>
</dbReference>
<proteinExistence type="inferred from homology"/>
<keyword evidence="5" id="KW-1185">Reference proteome</keyword>
<reference evidence="4" key="2">
    <citation type="journal article" date="2020" name="Nat. Commun.">
        <title>Large-scale genome sequencing of mycorrhizal fungi provides insights into the early evolution of symbiotic traits.</title>
        <authorList>
            <person name="Miyauchi S."/>
            <person name="Kiss E."/>
            <person name="Kuo A."/>
            <person name="Drula E."/>
            <person name="Kohler A."/>
            <person name="Sanchez-Garcia M."/>
            <person name="Morin E."/>
            <person name="Andreopoulos B."/>
            <person name="Barry K.W."/>
            <person name="Bonito G."/>
            <person name="Buee M."/>
            <person name="Carver A."/>
            <person name="Chen C."/>
            <person name="Cichocki N."/>
            <person name="Clum A."/>
            <person name="Culley D."/>
            <person name="Crous P.W."/>
            <person name="Fauchery L."/>
            <person name="Girlanda M."/>
            <person name="Hayes R.D."/>
            <person name="Keri Z."/>
            <person name="LaButti K."/>
            <person name="Lipzen A."/>
            <person name="Lombard V."/>
            <person name="Magnuson J."/>
            <person name="Maillard F."/>
            <person name="Murat C."/>
            <person name="Nolan M."/>
            <person name="Ohm R.A."/>
            <person name="Pangilinan J."/>
            <person name="Pereira M.F."/>
            <person name="Perotto S."/>
            <person name="Peter M."/>
            <person name="Pfister S."/>
            <person name="Riley R."/>
            <person name="Sitrit Y."/>
            <person name="Stielow J.B."/>
            <person name="Szollosi G."/>
            <person name="Zifcakova L."/>
            <person name="Stursova M."/>
            <person name="Spatafora J.W."/>
            <person name="Tedersoo L."/>
            <person name="Vaario L.M."/>
            <person name="Yamada A."/>
            <person name="Yan M."/>
            <person name="Wang P."/>
            <person name="Xu J."/>
            <person name="Bruns T."/>
            <person name="Baldrian P."/>
            <person name="Vilgalys R."/>
            <person name="Dunand C."/>
            <person name="Henrissat B."/>
            <person name="Grigoriev I.V."/>
            <person name="Hibbett D."/>
            <person name="Nagy L.G."/>
            <person name="Martin F.M."/>
        </authorList>
    </citation>
    <scope>NUCLEOTIDE SEQUENCE</scope>
    <source>
        <strain evidence="4">BED1</strain>
    </source>
</reference>
<dbReference type="Proteomes" id="UP001194468">
    <property type="component" value="Unassembled WGS sequence"/>
</dbReference>
<evidence type="ECO:0000256" key="3">
    <source>
        <dbReference type="SAM" id="MobiDB-lite"/>
    </source>
</evidence>
<evidence type="ECO:0000256" key="2">
    <source>
        <dbReference type="RuleBase" id="RU363116"/>
    </source>
</evidence>
<dbReference type="Pfam" id="PF03803">
    <property type="entry name" value="Scramblase"/>
    <property type="match status" value="1"/>
</dbReference>